<evidence type="ECO:0000313" key="2">
    <source>
        <dbReference type="EMBL" id="RBT69340.1"/>
    </source>
</evidence>
<dbReference type="PANTHER" id="PTHR43252">
    <property type="entry name" value="TRANSCRIPTIONAL REGULATOR YQJI"/>
    <property type="match status" value="1"/>
</dbReference>
<dbReference type="RefSeq" id="WP_010737750.1">
    <property type="nucleotide sequence ID" value="NZ_AP027299.1"/>
</dbReference>
<dbReference type="InterPro" id="IPR005149">
    <property type="entry name" value="Tscrpt_reg_PadR_N"/>
</dbReference>
<accession>A0A366UHR9</accession>
<name>A0A366UHR9_ENTHR</name>
<reference evidence="2 4" key="1">
    <citation type="submission" date="2015-06" db="EMBL/GenBank/DDBJ databases">
        <title>The Genome Sequence of Enterococcus hirae 88EA1.</title>
        <authorList>
            <consortium name="The Broad Institute Genomics Platform"/>
            <consortium name="The Broad Institute Genome Sequencing Center for Infectious Disease"/>
            <person name="Earl A.M."/>
            <person name="Van Tyne D."/>
            <person name="Lebreton F."/>
            <person name="Saavedra J.T."/>
            <person name="Gilmore M.S."/>
            <person name="Manson McGuire A."/>
            <person name="Clock S."/>
            <person name="Crupain M."/>
            <person name="Rangan U."/>
            <person name="Young S."/>
            <person name="Abouelleil A."/>
            <person name="Cao P."/>
            <person name="Chapman S.B."/>
            <person name="Griggs A."/>
            <person name="Priest M."/>
            <person name="Shea T."/>
            <person name="Wortman J."/>
            <person name="Nusbaum C."/>
            <person name="Birren B."/>
        </authorList>
    </citation>
    <scope>NUCLEOTIDE SEQUENCE [LARGE SCALE GENOMIC DNA]</scope>
    <source>
        <strain evidence="2 4">88EA1</strain>
    </source>
</reference>
<evidence type="ECO:0000313" key="4">
    <source>
        <dbReference type="Proteomes" id="UP000253498"/>
    </source>
</evidence>
<dbReference type="SUPFAM" id="SSF46785">
    <property type="entry name" value="Winged helix' DNA-binding domain"/>
    <property type="match status" value="1"/>
</dbReference>
<protein>
    <submittedName>
        <fullName evidence="3">PadR-like family transcriptional regulator</fullName>
    </submittedName>
</protein>
<dbReference type="PANTHER" id="PTHR43252:SF6">
    <property type="entry name" value="NEGATIVE TRANSCRIPTION REGULATOR PADR"/>
    <property type="match status" value="1"/>
</dbReference>
<sequence>MMNELFVLGELMESPQNGYHLRNAMQASLGKNRKVSFGVLYPLLDKLAKNGLITITVNEEGRTQKTASITDKGRQRFFELMKQDVPSGAHTEEIYLIKLDSMQHLSLDEQKELLMVYIREKQITVDEIKGYLKKLDEVKKIDHWYATKKLELLLGKAQLAIQWAEDFLSELPYVEE</sequence>
<dbReference type="Proteomes" id="UP000352698">
    <property type="component" value="Unassembled WGS sequence"/>
</dbReference>
<dbReference type="EMBL" id="LESJ01000004">
    <property type="protein sequence ID" value="RBT69340.1"/>
    <property type="molecule type" value="Genomic_DNA"/>
</dbReference>
<gene>
    <name evidence="2" type="ORF">EB03_01010</name>
    <name evidence="3" type="ORF">NCTC12204_01654</name>
</gene>
<dbReference type="InterPro" id="IPR036390">
    <property type="entry name" value="WH_DNA-bd_sf"/>
</dbReference>
<evidence type="ECO:0000259" key="1">
    <source>
        <dbReference type="Pfam" id="PF03551"/>
    </source>
</evidence>
<dbReference type="EMBL" id="CABEEP010000001">
    <property type="protein sequence ID" value="VTQ65111.1"/>
    <property type="molecule type" value="Genomic_DNA"/>
</dbReference>
<reference evidence="3 5" key="2">
    <citation type="submission" date="2019-05" db="EMBL/GenBank/DDBJ databases">
        <authorList>
            <consortium name="Pathogen Informatics"/>
        </authorList>
    </citation>
    <scope>NUCLEOTIDE SEQUENCE [LARGE SCALE GENOMIC DNA]</scope>
    <source>
        <strain evidence="3 5">NCTC12204</strain>
    </source>
</reference>
<organism evidence="2 4">
    <name type="scientific">Enterococcus hirae</name>
    <dbReference type="NCBI Taxonomy" id="1354"/>
    <lineage>
        <taxon>Bacteria</taxon>
        <taxon>Bacillati</taxon>
        <taxon>Bacillota</taxon>
        <taxon>Bacilli</taxon>
        <taxon>Lactobacillales</taxon>
        <taxon>Enterococcaceae</taxon>
        <taxon>Enterococcus</taxon>
    </lineage>
</organism>
<dbReference type="Pfam" id="PF03551">
    <property type="entry name" value="PadR"/>
    <property type="match status" value="1"/>
</dbReference>
<dbReference type="AlphaFoldDB" id="A0A366UHR9"/>
<evidence type="ECO:0000313" key="3">
    <source>
        <dbReference type="EMBL" id="VTQ65111.1"/>
    </source>
</evidence>
<comment type="caution">
    <text evidence="2">The sequence shown here is derived from an EMBL/GenBank/DDBJ whole genome shotgun (WGS) entry which is preliminary data.</text>
</comment>
<evidence type="ECO:0000313" key="5">
    <source>
        <dbReference type="Proteomes" id="UP000352698"/>
    </source>
</evidence>
<dbReference type="Gene3D" id="1.10.10.10">
    <property type="entry name" value="Winged helix-like DNA-binding domain superfamily/Winged helix DNA-binding domain"/>
    <property type="match status" value="1"/>
</dbReference>
<dbReference type="InterPro" id="IPR036388">
    <property type="entry name" value="WH-like_DNA-bd_sf"/>
</dbReference>
<dbReference type="Proteomes" id="UP000253498">
    <property type="component" value="Unassembled WGS sequence"/>
</dbReference>
<feature type="domain" description="Transcription regulator PadR N-terminal" evidence="1">
    <location>
        <begin position="7"/>
        <end position="77"/>
    </location>
</feature>
<proteinExistence type="predicted"/>